<dbReference type="SUPFAM" id="SSF53720">
    <property type="entry name" value="ALDH-like"/>
    <property type="match status" value="1"/>
</dbReference>
<accession>A0ABQ6E4V0</accession>
<gene>
    <name evidence="2" type="ORF">GCM10007916_35030</name>
</gene>
<protein>
    <submittedName>
        <fullName evidence="2">1-pyrroline-5-carboxylate dehydrogenase</fullName>
    </submittedName>
</protein>
<organism evidence="2 3">
    <name type="scientific">Psychromonas marina</name>
    <dbReference type="NCBI Taxonomy" id="88364"/>
    <lineage>
        <taxon>Bacteria</taxon>
        <taxon>Pseudomonadati</taxon>
        <taxon>Pseudomonadota</taxon>
        <taxon>Gammaproteobacteria</taxon>
        <taxon>Alteromonadales</taxon>
        <taxon>Psychromonadaceae</taxon>
        <taxon>Psychromonas</taxon>
    </lineage>
</organism>
<name>A0ABQ6E4V0_9GAMM</name>
<dbReference type="InterPro" id="IPR016162">
    <property type="entry name" value="Ald_DH_N"/>
</dbReference>
<keyword evidence="3" id="KW-1185">Reference proteome</keyword>
<dbReference type="InterPro" id="IPR016161">
    <property type="entry name" value="Ald_DH/histidinol_DH"/>
</dbReference>
<dbReference type="EMBL" id="BSPQ01000022">
    <property type="protein sequence ID" value="GLS92432.1"/>
    <property type="molecule type" value="Genomic_DNA"/>
</dbReference>
<dbReference type="RefSeq" id="WP_284205534.1">
    <property type="nucleotide sequence ID" value="NZ_BSPQ01000022.1"/>
</dbReference>
<dbReference type="Gene3D" id="3.40.605.10">
    <property type="entry name" value="Aldehyde Dehydrogenase, Chain A, domain 1"/>
    <property type="match status" value="1"/>
</dbReference>
<sequence length="237" mass="25455">MSEQVDNIIAHAHTNWNSWNKVSCSARTEVLLNWADDIEQLSTLGPAASKLVKYQIKNGLALIENEKVMPGPTGESNELYTSGRGVFVIHCSEDAPLSAIAAIASTSLLAGNCIILTLPNGKCENANQIKSTLINAGIPESVVQVSPIEIKNTLISDPSIAGLVYVGQLSESIQLNRLLAEKKGLLTQLILETELNSLNSIIDKYFILRFITEKTRTINITAVGGNAALLELGCGDI</sequence>
<dbReference type="Proteomes" id="UP001157353">
    <property type="component" value="Unassembled WGS sequence"/>
</dbReference>
<evidence type="ECO:0000313" key="3">
    <source>
        <dbReference type="Proteomes" id="UP001157353"/>
    </source>
</evidence>
<reference evidence="3" key="1">
    <citation type="journal article" date="2019" name="Int. J. Syst. Evol. Microbiol.">
        <title>The Global Catalogue of Microorganisms (GCM) 10K type strain sequencing project: providing services to taxonomists for standard genome sequencing and annotation.</title>
        <authorList>
            <consortium name="The Broad Institute Genomics Platform"/>
            <consortium name="The Broad Institute Genome Sequencing Center for Infectious Disease"/>
            <person name="Wu L."/>
            <person name="Ma J."/>
        </authorList>
    </citation>
    <scope>NUCLEOTIDE SEQUENCE [LARGE SCALE GENOMIC DNA]</scope>
    <source>
        <strain evidence="3">NBRC 103166</strain>
    </source>
</reference>
<evidence type="ECO:0000313" key="2">
    <source>
        <dbReference type="EMBL" id="GLS92432.1"/>
    </source>
</evidence>
<proteinExistence type="predicted"/>
<keyword evidence="1" id="KW-0560">Oxidoreductase</keyword>
<evidence type="ECO:0000256" key="1">
    <source>
        <dbReference type="ARBA" id="ARBA00023002"/>
    </source>
</evidence>
<comment type="caution">
    <text evidence="2">The sequence shown here is derived from an EMBL/GenBank/DDBJ whole genome shotgun (WGS) entry which is preliminary data.</text>
</comment>